<evidence type="ECO:0000256" key="7">
    <source>
        <dbReference type="SAM" id="Phobius"/>
    </source>
</evidence>
<dbReference type="PANTHER" id="PTHR36115:SF6">
    <property type="entry name" value="PROLINE-RICH ANTIGEN HOMOLOG"/>
    <property type="match status" value="1"/>
</dbReference>
<keyword evidence="4 7" id="KW-1133">Transmembrane helix</keyword>
<dbReference type="InterPro" id="IPR010432">
    <property type="entry name" value="RDD"/>
</dbReference>
<gene>
    <name evidence="9" type="ORF">K1Y72_21575</name>
</gene>
<reference evidence="9 10" key="1">
    <citation type="submission" date="2021-07" db="EMBL/GenBank/DDBJ databases">
        <title>Actinomadura sp. PM05-2 isolated from lichen.</title>
        <authorList>
            <person name="Somphong A."/>
            <person name="Phongsopitanun W."/>
            <person name="Tanasupawat S."/>
            <person name="Peongsungnone V."/>
        </authorList>
    </citation>
    <scope>NUCLEOTIDE SEQUENCE [LARGE SCALE GENOMIC DNA]</scope>
    <source>
        <strain evidence="9 10">PM05-2</strain>
    </source>
</reference>
<feature type="domain" description="RDD" evidence="8">
    <location>
        <begin position="122"/>
        <end position="289"/>
    </location>
</feature>
<feature type="transmembrane region" description="Helical" evidence="7">
    <location>
        <begin position="137"/>
        <end position="157"/>
    </location>
</feature>
<dbReference type="EMBL" id="JAIBOA010000014">
    <property type="protein sequence ID" value="MBW8484988.1"/>
    <property type="molecule type" value="Genomic_DNA"/>
</dbReference>
<feature type="region of interest" description="Disordered" evidence="6">
    <location>
        <begin position="1"/>
        <end position="120"/>
    </location>
</feature>
<keyword evidence="10" id="KW-1185">Reference proteome</keyword>
<dbReference type="PANTHER" id="PTHR36115">
    <property type="entry name" value="PROLINE-RICH ANTIGEN HOMOLOG-RELATED"/>
    <property type="match status" value="1"/>
</dbReference>
<keyword evidence="5 7" id="KW-0472">Membrane</keyword>
<feature type="transmembrane region" description="Helical" evidence="7">
    <location>
        <begin position="255"/>
        <end position="275"/>
    </location>
</feature>
<keyword evidence="3 7" id="KW-0812">Transmembrane</keyword>
<evidence type="ECO:0000256" key="3">
    <source>
        <dbReference type="ARBA" id="ARBA00022692"/>
    </source>
</evidence>
<sequence length="305" mass="32906">MSETPHRGGPYSAGQGSGSYGPPPPYREPDPRRRRAEQPPSRPQPPARQEQWPQEQRSEPRQPKTRQFNPGDYDAGGYDAGGYDADGYTEDLSGYAQGGDTSEQGRRGYGGGEAAEPQELPTAPIGRRVLARIIDNGLAAVIGFALILPITLGIYGLDTSGSKATDEGGIWNWPIIFMLFAVMAVLPFAAEAAQLAMSGRTLGKRFLHIAVVADDPQGAPLTTARAVGRAAINNVGYQIAFFVFLTLSVKVWSFAFYGAALAYAGVLMSYLWAVWDEPLRQSLHDRLAGTYVVDERGYGDGGYEG</sequence>
<evidence type="ECO:0000256" key="1">
    <source>
        <dbReference type="ARBA" id="ARBA00004651"/>
    </source>
</evidence>
<evidence type="ECO:0000313" key="10">
    <source>
        <dbReference type="Proteomes" id="UP000774570"/>
    </source>
</evidence>
<feature type="transmembrane region" description="Helical" evidence="7">
    <location>
        <begin position="231"/>
        <end position="249"/>
    </location>
</feature>
<accession>A0ABS7FZZ9</accession>
<comment type="caution">
    <text evidence="9">The sequence shown here is derived from an EMBL/GenBank/DDBJ whole genome shotgun (WGS) entry which is preliminary data.</text>
</comment>
<evidence type="ECO:0000259" key="8">
    <source>
        <dbReference type="Pfam" id="PF06271"/>
    </source>
</evidence>
<protein>
    <submittedName>
        <fullName evidence="9">RDD family protein</fullName>
    </submittedName>
</protein>
<evidence type="ECO:0000313" key="9">
    <source>
        <dbReference type="EMBL" id="MBW8484988.1"/>
    </source>
</evidence>
<dbReference type="Proteomes" id="UP000774570">
    <property type="component" value="Unassembled WGS sequence"/>
</dbReference>
<organism evidence="9 10">
    <name type="scientific">Actinomadura parmotrematis</name>
    <dbReference type="NCBI Taxonomy" id="2864039"/>
    <lineage>
        <taxon>Bacteria</taxon>
        <taxon>Bacillati</taxon>
        <taxon>Actinomycetota</taxon>
        <taxon>Actinomycetes</taxon>
        <taxon>Streptosporangiales</taxon>
        <taxon>Thermomonosporaceae</taxon>
        <taxon>Actinomadura</taxon>
    </lineage>
</organism>
<evidence type="ECO:0000256" key="6">
    <source>
        <dbReference type="SAM" id="MobiDB-lite"/>
    </source>
</evidence>
<dbReference type="Pfam" id="PF06271">
    <property type="entry name" value="RDD"/>
    <property type="match status" value="1"/>
</dbReference>
<dbReference type="InterPro" id="IPR051791">
    <property type="entry name" value="Pra-immunoreactive"/>
</dbReference>
<name>A0ABS7FZZ9_9ACTN</name>
<dbReference type="RefSeq" id="WP_220168224.1">
    <property type="nucleotide sequence ID" value="NZ_JAIBOA010000014.1"/>
</dbReference>
<feature type="transmembrane region" description="Helical" evidence="7">
    <location>
        <begin position="169"/>
        <end position="190"/>
    </location>
</feature>
<evidence type="ECO:0000256" key="5">
    <source>
        <dbReference type="ARBA" id="ARBA00023136"/>
    </source>
</evidence>
<comment type="subcellular location">
    <subcellularLocation>
        <location evidence="1">Cell membrane</location>
        <topology evidence="1">Multi-pass membrane protein</topology>
    </subcellularLocation>
</comment>
<proteinExistence type="predicted"/>
<keyword evidence="2" id="KW-1003">Cell membrane</keyword>
<evidence type="ECO:0000256" key="2">
    <source>
        <dbReference type="ARBA" id="ARBA00022475"/>
    </source>
</evidence>
<feature type="compositionally biased region" description="Low complexity" evidence="6">
    <location>
        <begin position="71"/>
        <end position="86"/>
    </location>
</feature>
<evidence type="ECO:0000256" key="4">
    <source>
        <dbReference type="ARBA" id="ARBA00022989"/>
    </source>
</evidence>